<feature type="domain" description="ABC transporter" evidence="1">
    <location>
        <begin position="21"/>
        <end position="87"/>
    </location>
</feature>
<dbReference type="EMBL" id="JXMU01000005">
    <property type="protein sequence ID" value="KPB02170.1"/>
    <property type="molecule type" value="Genomic_DNA"/>
</dbReference>
<evidence type="ECO:0000259" key="1">
    <source>
        <dbReference type="Pfam" id="PF00005"/>
    </source>
</evidence>
<dbReference type="PANTHER" id="PTHR43875:SF3">
    <property type="entry name" value="MALTOSE_MALTODEXTRIN IMPORT ATP-BINDING PROTEIN MALK"/>
    <property type="match status" value="1"/>
</dbReference>
<gene>
    <name evidence="2" type="ORF">SU32_05330</name>
</gene>
<feature type="non-terminal residue" evidence="2">
    <location>
        <position position="88"/>
    </location>
</feature>
<dbReference type="OrthoDB" id="9813227at2"/>
<dbReference type="AlphaFoldDB" id="A0A0M9GNU9"/>
<evidence type="ECO:0000313" key="3">
    <source>
        <dbReference type="Proteomes" id="UP000038011"/>
    </source>
</evidence>
<comment type="caution">
    <text evidence="2">The sequence shown here is derived from an EMBL/GenBank/DDBJ whole genome shotgun (WGS) entry which is preliminary data.</text>
</comment>
<reference evidence="2 3" key="1">
    <citation type="submission" date="2015-01" db="EMBL/GenBank/DDBJ databases">
        <title>Ahrensia donghaiensis sp. nov., a novel dimethylsulphoniopropionate-cleavage bacterium isolated from seawater and emended descriptions of the genus Ahrensia and Ahrensia kielensis.</title>
        <authorList>
            <person name="Liu J."/>
        </authorList>
    </citation>
    <scope>NUCLEOTIDE SEQUENCE [LARGE SCALE GENOMIC DNA]</scope>
    <source>
        <strain evidence="2 3">LZD062</strain>
    </source>
</reference>
<dbReference type="RefSeq" id="WP_144421036.1">
    <property type="nucleotide sequence ID" value="NZ_JXMU01000005.1"/>
</dbReference>
<dbReference type="InterPro" id="IPR027417">
    <property type="entry name" value="P-loop_NTPase"/>
</dbReference>
<organism evidence="2 3">
    <name type="scientific">Ahrensia marina</name>
    <dbReference type="NCBI Taxonomy" id="1514904"/>
    <lineage>
        <taxon>Bacteria</taxon>
        <taxon>Pseudomonadati</taxon>
        <taxon>Pseudomonadota</taxon>
        <taxon>Alphaproteobacteria</taxon>
        <taxon>Hyphomicrobiales</taxon>
        <taxon>Ahrensiaceae</taxon>
        <taxon>Ahrensia</taxon>
    </lineage>
</organism>
<dbReference type="GO" id="GO:0055052">
    <property type="term" value="C:ATP-binding cassette (ABC) transporter complex, substrate-binding subunit-containing"/>
    <property type="evidence" value="ECO:0007669"/>
    <property type="project" value="TreeGrafter"/>
</dbReference>
<dbReference type="GO" id="GO:0016887">
    <property type="term" value="F:ATP hydrolysis activity"/>
    <property type="evidence" value="ECO:0007669"/>
    <property type="project" value="InterPro"/>
</dbReference>
<dbReference type="GO" id="GO:0005524">
    <property type="term" value="F:ATP binding"/>
    <property type="evidence" value="ECO:0007669"/>
    <property type="project" value="InterPro"/>
</dbReference>
<dbReference type="Proteomes" id="UP000038011">
    <property type="component" value="Unassembled WGS sequence"/>
</dbReference>
<keyword evidence="3" id="KW-1185">Reference proteome</keyword>
<evidence type="ECO:0000313" key="2">
    <source>
        <dbReference type="EMBL" id="KPB02170.1"/>
    </source>
</evidence>
<name>A0A0M9GNU9_9HYPH</name>
<dbReference type="InterPro" id="IPR047641">
    <property type="entry name" value="ABC_transpr_MalK/UgpC-like"/>
</dbReference>
<dbReference type="PANTHER" id="PTHR43875">
    <property type="entry name" value="MALTODEXTRIN IMPORT ATP-BINDING PROTEIN MSMX"/>
    <property type="match status" value="1"/>
</dbReference>
<proteinExistence type="predicted"/>
<dbReference type="STRING" id="1514904.SU32_05330"/>
<dbReference type="GO" id="GO:0015423">
    <property type="term" value="F:ABC-type maltose transporter activity"/>
    <property type="evidence" value="ECO:0007669"/>
    <property type="project" value="TreeGrafter"/>
</dbReference>
<dbReference type="GO" id="GO:1990060">
    <property type="term" value="C:maltose transport complex"/>
    <property type="evidence" value="ECO:0007669"/>
    <property type="project" value="TreeGrafter"/>
</dbReference>
<protein>
    <submittedName>
        <fullName evidence="2">Glycerol-3-phosphate ABC transporter ATPase</fullName>
    </submittedName>
</protein>
<dbReference type="Pfam" id="PF00005">
    <property type="entry name" value="ABC_tran"/>
    <property type="match status" value="1"/>
</dbReference>
<dbReference type="Gene3D" id="3.40.50.300">
    <property type="entry name" value="P-loop containing nucleotide triphosphate hydrolases"/>
    <property type="match status" value="1"/>
</dbReference>
<sequence>MGSIILKDVTKSFGETQVIPPLNLEINDGEFVVFVGPSGCGKSTLLRLIAGLEDVTDGTIEINGTDATNIPPAKRGLAMVFQSYALYP</sequence>
<dbReference type="InterPro" id="IPR003439">
    <property type="entry name" value="ABC_transporter-like_ATP-bd"/>
</dbReference>
<accession>A0A0M9GNU9</accession>
<dbReference type="SUPFAM" id="SSF52540">
    <property type="entry name" value="P-loop containing nucleoside triphosphate hydrolases"/>
    <property type="match status" value="1"/>
</dbReference>